<dbReference type="InterPro" id="IPR020084">
    <property type="entry name" value="NUDIX_hydrolase_CS"/>
</dbReference>
<evidence type="ECO:0000313" key="5">
    <source>
        <dbReference type="EMBL" id="MFC6206912.1"/>
    </source>
</evidence>
<gene>
    <name evidence="5" type="ORF">ACFP1G_05390</name>
</gene>
<keyword evidence="2 3" id="KW-0378">Hydrolase</keyword>
<dbReference type="PROSITE" id="PS00893">
    <property type="entry name" value="NUDIX_BOX"/>
    <property type="match status" value="1"/>
</dbReference>
<dbReference type="Pfam" id="PF00293">
    <property type="entry name" value="NUDIX"/>
    <property type="match status" value="1"/>
</dbReference>
<comment type="caution">
    <text evidence="5">The sequence shown here is derived from an EMBL/GenBank/DDBJ whole genome shotgun (WGS) entry which is preliminary data.</text>
</comment>
<dbReference type="InterPro" id="IPR000086">
    <property type="entry name" value="NUDIX_hydrolase_dom"/>
</dbReference>
<proteinExistence type="inferred from homology"/>
<dbReference type="PANTHER" id="PTHR43046">
    <property type="entry name" value="GDP-MANNOSE MANNOSYL HYDROLASE"/>
    <property type="match status" value="1"/>
</dbReference>
<evidence type="ECO:0000256" key="1">
    <source>
        <dbReference type="ARBA" id="ARBA00001946"/>
    </source>
</evidence>
<dbReference type="InterPro" id="IPR015797">
    <property type="entry name" value="NUDIX_hydrolase-like_dom_sf"/>
</dbReference>
<keyword evidence="6" id="KW-1185">Reference proteome</keyword>
<dbReference type="CDD" id="cd04677">
    <property type="entry name" value="NUDIX_Hydrolase"/>
    <property type="match status" value="1"/>
</dbReference>
<dbReference type="InterPro" id="IPR020476">
    <property type="entry name" value="Nudix_hydrolase"/>
</dbReference>
<dbReference type="GO" id="GO:0016787">
    <property type="term" value="F:hydrolase activity"/>
    <property type="evidence" value="ECO:0007669"/>
    <property type="project" value="UniProtKB-KW"/>
</dbReference>
<evidence type="ECO:0000313" key="6">
    <source>
        <dbReference type="Proteomes" id="UP001596254"/>
    </source>
</evidence>
<organism evidence="5 6">
    <name type="scientific">Levilactobacillus tongjiangensis</name>
    <dbReference type="NCBI Taxonomy" id="2486023"/>
    <lineage>
        <taxon>Bacteria</taxon>
        <taxon>Bacillati</taxon>
        <taxon>Bacillota</taxon>
        <taxon>Bacilli</taxon>
        <taxon>Lactobacillales</taxon>
        <taxon>Lactobacillaceae</taxon>
        <taxon>Levilactobacillus</taxon>
    </lineage>
</organism>
<evidence type="ECO:0000256" key="3">
    <source>
        <dbReference type="RuleBase" id="RU003476"/>
    </source>
</evidence>
<protein>
    <submittedName>
        <fullName evidence="5">NUDIX hydrolase</fullName>
    </submittedName>
</protein>
<accession>A0ABW1SRC6</accession>
<dbReference type="PANTHER" id="PTHR43046:SF2">
    <property type="entry name" value="8-OXO-DGTP DIPHOSPHATASE-RELATED"/>
    <property type="match status" value="1"/>
</dbReference>
<evidence type="ECO:0000259" key="4">
    <source>
        <dbReference type="PROSITE" id="PS51462"/>
    </source>
</evidence>
<dbReference type="SUPFAM" id="SSF55811">
    <property type="entry name" value="Nudix"/>
    <property type="match status" value="1"/>
</dbReference>
<evidence type="ECO:0000256" key="2">
    <source>
        <dbReference type="ARBA" id="ARBA00022801"/>
    </source>
</evidence>
<sequence>MGYVRDLRQKVGQEPLIVVGSAAVVRRHQQLLLIKRTDNLLWGLPAGSKELNESAEDTARRELREEAGLIATDAKLMTVASGSGMQYTYPNGDSIDSVTVVYALTVTGEAQPDNIETSSAKFFDLQQLPENLTPLTRQILQEISLIN</sequence>
<comment type="cofactor">
    <cofactor evidence="1">
        <name>Mg(2+)</name>
        <dbReference type="ChEBI" id="CHEBI:18420"/>
    </cofactor>
</comment>
<name>A0ABW1SRC6_9LACO</name>
<dbReference type="Gene3D" id="3.90.79.10">
    <property type="entry name" value="Nucleoside Triphosphate Pyrophosphohydrolase"/>
    <property type="match status" value="1"/>
</dbReference>
<dbReference type="PRINTS" id="PR00502">
    <property type="entry name" value="NUDIXFAMILY"/>
</dbReference>
<reference evidence="6" key="1">
    <citation type="journal article" date="2019" name="Int. J. Syst. Evol. Microbiol.">
        <title>The Global Catalogue of Microorganisms (GCM) 10K type strain sequencing project: providing services to taxonomists for standard genome sequencing and annotation.</title>
        <authorList>
            <consortium name="The Broad Institute Genomics Platform"/>
            <consortium name="The Broad Institute Genome Sequencing Center for Infectious Disease"/>
            <person name="Wu L."/>
            <person name="Ma J."/>
        </authorList>
    </citation>
    <scope>NUCLEOTIDE SEQUENCE [LARGE SCALE GENOMIC DNA]</scope>
    <source>
        <strain evidence="6">CCM 8905</strain>
    </source>
</reference>
<dbReference type="PROSITE" id="PS51462">
    <property type="entry name" value="NUDIX"/>
    <property type="match status" value="1"/>
</dbReference>
<comment type="similarity">
    <text evidence="3">Belongs to the Nudix hydrolase family.</text>
</comment>
<dbReference type="RefSeq" id="WP_125694303.1">
    <property type="nucleotide sequence ID" value="NZ_JBHSSK010000016.1"/>
</dbReference>
<dbReference type="Proteomes" id="UP001596254">
    <property type="component" value="Unassembled WGS sequence"/>
</dbReference>
<feature type="domain" description="Nudix hydrolase" evidence="4">
    <location>
        <begin position="15"/>
        <end position="145"/>
    </location>
</feature>
<dbReference type="EMBL" id="JBHSSK010000016">
    <property type="protein sequence ID" value="MFC6206912.1"/>
    <property type="molecule type" value="Genomic_DNA"/>
</dbReference>